<sequence length="136" mass="15602">MEWNYQLVTRLGAGSLTLAHFWAREDMEETLIRWMHRIISAQKSFRVTLQSPAEESVVRISDRQPLQQLARELKIVDDYVRSYGCPDMKLITNPSLPAGTCDALPASFEITELVLVRRKHAFDTSRQVNVFGLRPA</sequence>
<keyword evidence="2" id="KW-1185">Reference proteome</keyword>
<dbReference type="AlphaFoldDB" id="A0A8X8IEY1"/>
<dbReference type="EMBL" id="FNNO01000016">
    <property type="protein sequence ID" value="SDX44070.1"/>
    <property type="molecule type" value="Genomic_DNA"/>
</dbReference>
<organism evidence="1 2">
    <name type="scientific">Hydrobacter penzbergensis</name>
    <dbReference type="NCBI Taxonomy" id="1235997"/>
    <lineage>
        <taxon>Bacteria</taxon>
        <taxon>Pseudomonadati</taxon>
        <taxon>Bacteroidota</taxon>
        <taxon>Chitinophagia</taxon>
        <taxon>Chitinophagales</taxon>
        <taxon>Chitinophagaceae</taxon>
        <taxon>Hydrobacter</taxon>
    </lineage>
</organism>
<reference evidence="1 2" key="1">
    <citation type="submission" date="2016-10" db="EMBL/GenBank/DDBJ databases">
        <authorList>
            <person name="Varghese N."/>
            <person name="Submissions S."/>
        </authorList>
    </citation>
    <scope>NUCLEOTIDE SEQUENCE [LARGE SCALE GENOMIC DNA]</scope>
    <source>
        <strain evidence="1 2">DSM 25353</strain>
    </source>
</reference>
<dbReference type="RefSeq" id="WP_026768920.1">
    <property type="nucleotide sequence ID" value="NZ_FNNO01000016.1"/>
</dbReference>
<proteinExistence type="predicted"/>
<comment type="caution">
    <text evidence="1">The sequence shown here is derived from an EMBL/GenBank/DDBJ whole genome shotgun (WGS) entry which is preliminary data.</text>
</comment>
<evidence type="ECO:0000313" key="2">
    <source>
        <dbReference type="Proteomes" id="UP000198711"/>
    </source>
</evidence>
<dbReference type="Proteomes" id="UP000198711">
    <property type="component" value="Unassembled WGS sequence"/>
</dbReference>
<gene>
    <name evidence="1" type="ORF">SAMN05444410_11619</name>
</gene>
<name>A0A8X8IEY1_9BACT</name>
<evidence type="ECO:0000313" key="1">
    <source>
        <dbReference type="EMBL" id="SDX44070.1"/>
    </source>
</evidence>
<protein>
    <submittedName>
        <fullName evidence="1">Uncharacterized protein</fullName>
    </submittedName>
</protein>
<accession>A0A8X8IEY1</accession>